<evidence type="ECO:0000313" key="6">
    <source>
        <dbReference type="Proteomes" id="UP001501169"/>
    </source>
</evidence>
<proteinExistence type="inferred from homology"/>
<keyword evidence="4" id="KW-0808">Transferase</keyword>
<dbReference type="RefSeq" id="WP_226765377.1">
    <property type="nucleotide sequence ID" value="NZ_BAAAEO010000001.1"/>
</dbReference>
<name>A0ABP3NFT8_9GAMM</name>
<dbReference type="SUPFAM" id="SSF75169">
    <property type="entry name" value="DsrEFH-like"/>
    <property type="match status" value="1"/>
</dbReference>
<gene>
    <name evidence="5" type="ORF">GCM10009098_08330</name>
</gene>
<comment type="caution">
    <text evidence="5">The sequence shown here is derived from an EMBL/GenBank/DDBJ whole genome shotgun (WGS) entry which is preliminary data.</text>
</comment>
<dbReference type="Gene3D" id="3.40.1260.10">
    <property type="entry name" value="DsrEFH-like"/>
    <property type="match status" value="1"/>
</dbReference>
<dbReference type="Proteomes" id="UP001501169">
    <property type="component" value="Unassembled WGS sequence"/>
</dbReference>
<protein>
    <recommendedName>
        <fullName evidence="7">Sulfurtransferase complex subunit TusD</fullName>
    </recommendedName>
</protein>
<comment type="similarity">
    <text evidence="2">Belongs to the DsrE/TusD family.</text>
</comment>
<comment type="subcellular location">
    <subcellularLocation>
        <location evidence="1">Cytoplasm</location>
    </subcellularLocation>
</comment>
<dbReference type="InterPro" id="IPR027396">
    <property type="entry name" value="DsrEFH-like"/>
</dbReference>
<evidence type="ECO:0000313" key="5">
    <source>
        <dbReference type="EMBL" id="GAA0543009.1"/>
    </source>
</evidence>
<evidence type="ECO:0000256" key="3">
    <source>
        <dbReference type="ARBA" id="ARBA00022490"/>
    </source>
</evidence>
<organism evidence="5 6">
    <name type="scientific">Rheinheimera aquimaris</name>
    <dbReference type="NCBI Taxonomy" id="412437"/>
    <lineage>
        <taxon>Bacteria</taxon>
        <taxon>Pseudomonadati</taxon>
        <taxon>Pseudomonadota</taxon>
        <taxon>Gammaproteobacteria</taxon>
        <taxon>Chromatiales</taxon>
        <taxon>Chromatiaceae</taxon>
        <taxon>Rheinheimera</taxon>
    </lineage>
</organism>
<dbReference type="PANTHER" id="PTHR34874:SF3">
    <property type="entry name" value="SULFURTRANSFERASE TUSD"/>
    <property type="match status" value="1"/>
</dbReference>
<evidence type="ECO:0000256" key="4">
    <source>
        <dbReference type="ARBA" id="ARBA00022679"/>
    </source>
</evidence>
<sequence>MTRFGLLLTSNGFASQSLASALHFAKTSVQMGHSIEHIFLYQDAVYCASADNDLPADEPDLSAELAYFCQQHHIPLLFCVTAAEKRGVVTAVKQPKHGYVAAGLAEFAMRQTNIDKLIQF</sequence>
<accession>A0ABP3NFT8</accession>
<dbReference type="InterPro" id="IPR017463">
    <property type="entry name" value="Sulphur_relay_TusD/DsrE"/>
</dbReference>
<evidence type="ECO:0000256" key="2">
    <source>
        <dbReference type="ARBA" id="ARBA00007067"/>
    </source>
</evidence>
<keyword evidence="6" id="KW-1185">Reference proteome</keyword>
<dbReference type="EMBL" id="BAAAEO010000001">
    <property type="protein sequence ID" value="GAA0543009.1"/>
    <property type="molecule type" value="Genomic_DNA"/>
</dbReference>
<dbReference type="InterPro" id="IPR003787">
    <property type="entry name" value="Sulphur_relay_DsrE/F-like"/>
</dbReference>
<evidence type="ECO:0000256" key="1">
    <source>
        <dbReference type="ARBA" id="ARBA00004496"/>
    </source>
</evidence>
<dbReference type="PANTHER" id="PTHR34874">
    <property type="entry name" value="PROTEIN YCHN"/>
    <property type="match status" value="1"/>
</dbReference>
<dbReference type="NCBIfam" id="TIGR03012">
    <property type="entry name" value="sulf_tusD_dsrE"/>
    <property type="match status" value="1"/>
</dbReference>
<evidence type="ECO:0008006" key="7">
    <source>
        <dbReference type="Google" id="ProtNLM"/>
    </source>
</evidence>
<dbReference type="Pfam" id="PF02635">
    <property type="entry name" value="DsrE"/>
    <property type="match status" value="1"/>
</dbReference>
<reference evidence="6" key="1">
    <citation type="journal article" date="2019" name="Int. J. Syst. Evol. Microbiol.">
        <title>The Global Catalogue of Microorganisms (GCM) 10K type strain sequencing project: providing services to taxonomists for standard genome sequencing and annotation.</title>
        <authorList>
            <consortium name="The Broad Institute Genomics Platform"/>
            <consortium name="The Broad Institute Genome Sequencing Center for Infectious Disease"/>
            <person name="Wu L."/>
            <person name="Ma J."/>
        </authorList>
    </citation>
    <scope>NUCLEOTIDE SEQUENCE [LARGE SCALE GENOMIC DNA]</scope>
    <source>
        <strain evidence="6">JCM 14331</strain>
    </source>
</reference>
<keyword evidence="3" id="KW-0963">Cytoplasm</keyword>